<dbReference type="AlphaFoldDB" id="A0A1B6CHD8"/>
<evidence type="ECO:0008006" key="14">
    <source>
        <dbReference type="Google" id="ProtNLM"/>
    </source>
</evidence>
<accession>A0A1B6CHD8</accession>
<keyword evidence="9" id="KW-0863">Zinc-finger</keyword>
<dbReference type="GO" id="GO:0008270">
    <property type="term" value="F:zinc ion binding"/>
    <property type="evidence" value="ECO:0007669"/>
    <property type="project" value="UniProtKB-KW"/>
</dbReference>
<evidence type="ECO:0000256" key="5">
    <source>
        <dbReference type="ARBA" id="ARBA00023015"/>
    </source>
</evidence>
<dbReference type="InterPro" id="IPR013087">
    <property type="entry name" value="Znf_C2H2_type"/>
</dbReference>
<feature type="compositionally biased region" description="Low complexity" evidence="10">
    <location>
        <begin position="190"/>
        <end position="202"/>
    </location>
</feature>
<feature type="domain" description="BTB" evidence="11">
    <location>
        <begin position="32"/>
        <end position="97"/>
    </location>
</feature>
<dbReference type="PROSITE" id="PS50097">
    <property type="entry name" value="BTB"/>
    <property type="match status" value="1"/>
</dbReference>
<feature type="compositionally biased region" description="Polar residues" evidence="10">
    <location>
        <begin position="303"/>
        <end position="320"/>
    </location>
</feature>
<feature type="compositionally biased region" description="Basic and acidic residues" evidence="10">
    <location>
        <begin position="115"/>
        <end position="136"/>
    </location>
</feature>
<name>A0A1B6CHD8_9HEMI</name>
<evidence type="ECO:0000256" key="9">
    <source>
        <dbReference type="PROSITE-ProRule" id="PRU00042"/>
    </source>
</evidence>
<dbReference type="SMART" id="SM00355">
    <property type="entry name" value="ZnF_C2H2"/>
    <property type="match status" value="2"/>
</dbReference>
<evidence type="ECO:0000256" key="6">
    <source>
        <dbReference type="ARBA" id="ARBA00023163"/>
    </source>
</evidence>
<evidence type="ECO:0000256" key="1">
    <source>
        <dbReference type="ARBA" id="ARBA00004123"/>
    </source>
</evidence>
<feature type="region of interest" description="Disordered" evidence="10">
    <location>
        <begin position="115"/>
        <end position="218"/>
    </location>
</feature>
<evidence type="ECO:0000256" key="3">
    <source>
        <dbReference type="ARBA" id="ARBA00022782"/>
    </source>
</evidence>
<evidence type="ECO:0000256" key="7">
    <source>
        <dbReference type="ARBA" id="ARBA00023242"/>
    </source>
</evidence>
<keyword evidence="7" id="KW-0539">Nucleus</keyword>
<keyword evidence="2" id="KW-0217">Developmental protein</keyword>
<evidence type="ECO:0000256" key="2">
    <source>
        <dbReference type="ARBA" id="ARBA00022473"/>
    </source>
</evidence>
<dbReference type="GO" id="GO:0007464">
    <property type="term" value="P:R3/R4 cell fate commitment"/>
    <property type="evidence" value="ECO:0007669"/>
    <property type="project" value="UniProtKB-ARBA"/>
</dbReference>
<keyword evidence="9" id="KW-0862">Zinc</keyword>
<sequence>MASDQQFCLRWNNHQSTLISVFDTLLENEKLVDCTLAADGQYLKAHKVVLSACSPYLEAMLSQHFDQHPILILKDVKYQELKAMLDYMYRGEVNISEEQLGHFLKAAESLQIKGLSDRSGGENGSEHSSKRQEGRKTTSHLSSPRSMHNLGHLSEQRKPLDLNRPKSPINTQEESGSPLARKRRRPNRPSSTDSNLFSSSLTHYPESYSEGNSSDATSSHVPIANTIISSTALAKTTLDNEQNESNSCFEQTGNIKPVIKTEVPHTLVQPKTELIEYDNEDSVEDNMLDEDEEQANISRPGPSFTTSTPGMTSWQSSADGSNDEIFLSASQENSGANQNSQDLMSGIDNTYLYDDPGEPDPGFPITGIVVPSDHICNGCSKIYKKKTSLKRHLRYECGINPSISCYYCDHKTKYYTSLIRHIRSKHPEHLDK</sequence>
<feature type="region of interest" description="Disordered" evidence="10">
    <location>
        <begin position="291"/>
        <end position="358"/>
    </location>
</feature>
<dbReference type="GO" id="GO:0045467">
    <property type="term" value="P:R7 cell development"/>
    <property type="evidence" value="ECO:0007669"/>
    <property type="project" value="UniProtKB-ARBA"/>
</dbReference>
<dbReference type="InterPro" id="IPR036236">
    <property type="entry name" value="Znf_C2H2_sf"/>
</dbReference>
<dbReference type="PANTHER" id="PTHR23110:SF111">
    <property type="entry name" value="LONGITUDINALS LACKING PROTEIN, ISOFORMS F_I_K_T"/>
    <property type="match status" value="1"/>
</dbReference>
<dbReference type="GO" id="GO:0007526">
    <property type="term" value="P:larval somatic muscle development"/>
    <property type="evidence" value="ECO:0007669"/>
    <property type="project" value="UniProtKB-ARBA"/>
</dbReference>
<dbReference type="PROSITE" id="PS50157">
    <property type="entry name" value="ZINC_FINGER_C2H2_2"/>
    <property type="match status" value="1"/>
</dbReference>
<reference evidence="13" key="1">
    <citation type="submission" date="2015-12" db="EMBL/GenBank/DDBJ databases">
        <title>De novo transcriptome assembly of four potential Pierce s Disease insect vectors from Arizona vineyards.</title>
        <authorList>
            <person name="Tassone E.E."/>
        </authorList>
    </citation>
    <scope>NUCLEOTIDE SEQUENCE</scope>
</reference>
<dbReference type="GO" id="GO:0016199">
    <property type="term" value="P:axon midline choice point recognition"/>
    <property type="evidence" value="ECO:0007669"/>
    <property type="project" value="UniProtKB-ARBA"/>
</dbReference>
<dbReference type="EMBL" id="GEDC01024497">
    <property type="protein sequence ID" value="JAS12801.1"/>
    <property type="molecule type" value="Transcribed_RNA"/>
</dbReference>
<gene>
    <name evidence="13" type="ORF">g.23078</name>
</gene>
<dbReference type="SUPFAM" id="SSF57667">
    <property type="entry name" value="beta-beta-alpha zinc fingers"/>
    <property type="match status" value="1"/>
</dbReference>
<dbReference type="GO" id="GO:0006357">
    <property type="term" value="P:regulation of transcription by RNA polymerase II"/>
    <property type="evidence" value="ECO:0007669"/>
    <property type="project" value="TreeGrafter"/>
</dbReference>
<comment type="subcellular location">
    <subcellularLocation>
        <location evidence="1">Nucleus</location>
    </subcellularLocation>
</comment>
<dbReference type="InterPro" id="IPR051095">
    <property type="entry name" value="Dros_DevTransReg"/>
</dbReference>
<evidence type="ECO:0000313" key="13">
    <source>
        <dbReference type="EMBL" id="JAS12801.1"/>
    </source>
</evidence>
<dbReference type="CDD" id="cd18315">
    <property type="entry name" value="BTB_POZ_BAB-like"/>
    <property type="match status" value="1"/>
</dbReference>
<dbReference type="SUPFAM" id="SSF54695">
    <property type="entry name" value="POZ domain"/>
    <property type="match status" value="1"/>
</dbReference>
<evidence type="ECO:0000256" key="10">
    <source>
        <dbReference type="SAM" id="MobiDB-lite"/>
    </source>
</evidence>
<evidence type="ECO:0000256" key="8">
    <source>
        <dbReference type="ARBA" id="ARBA00037382"/>
    </source>
</evidence>
<dbReference type="Pfam" id="PF00651">
    <property type="entry name" value="BTB"/>
    <property type="match status" value="1"/>
</dbReference>
<dbReference type="PANTHER" id="PTHR23110">
    <property type="entry name" value="BTB DOMAIN TRANSCRIPTION FACTOR"/>
    <property type="match status" value="1"/>
</dbReference>
<keyword evidence="6" id="KW-0804">Transcription</keyword>
<keyword evidence="4" id="KW-0524">Neurogenesis</keyword>
<dbReference type="Gene3D" id="3.30.710.10">
    <property type="entry name" value="Potassium Channel Kv1.1, Chain A"/>
    <property type="match status" value="1"/>
</dbReference>
<dbReference type="GO" id="GO:0048813">
    <property type="term" value="P:dendrite morphogenesis"/>
    <property type="evidence" value="ECO:0007669"/>
    <property type="project" value="UniProtKB-ARBA"/>
</dbReference>
<evidence type="ECO:0000259" key="12">
    <source>
        <dbReference type="PROSITE" id="PS50157"/>
    </source>
</evidence>
<protein>
    <recommendedName>
        <fullName evidence="14">BTB domain-containing protein</fullName>
    </recommendedName>
</protein>
<keyword evidence="5" id="KW-0805">Transcription regulation</keyword>
<dbReference type="FunFam" id="3.30.710.10:FF:000091">
    <property type="entry name" value="Lola, isoform F"/>
    <property type="match status" value="1"/>
</dbReference>
<dbReference type="GO" id="GO:0008406">
    <property type="term" value="P:gonad development"/>
    <property type="evidence" value="ECO:0007669"/>
    <property type="project" value="UniProtKB-ARBA"/>
</dbReference>
<feature type="domain" description="C2H2-type" evidence="12">
    <location>
        <begin position="374"/>
        <end position="401"/>
    </location>
</feature>
<dbReference type="GO" id="GO:0035167">
    <property type="term" value="P:larval lymph gland hemopoiesis"/>
    <property type="evidence" value="ECO:0007669"/>
    <property type="project" value="UniProtKB-ARBA"/>
</dbReference>
<proteinExistence type="predicted"/>
<dbReference type="SMART" id="SM00225">
    <property type="entry name" value="BTB"/>
    <property type="match status" value="1"/>
</dbReference>
<dbReference type="Gene3D" id="3.30.160.60">
    <property type="entry name" value="Classic Zinc Finger"/>
    <property type="match status" value="1"/>
</dbReference>
<dbReference type="GO" id="GO:0045476">
    <property type="term" value="P:nurse cell apoptotic process"/>
    <property type="evidence" value="ECO:0007669"/>
    <property type="project" value="UniProtKB-ARBA"/>
</dbReference>
<feature type="compositionally biased region" description="Polar residues" evidence="10">
    <location>
        <begin position="328"/>
        <end position="343"/>
    </location>
</feature>
<dbReference type="GO" id="GO:0005634">
    <property type="term" value="C:nucleus"/>
    <property type="evidence" value="ECO:0007669"/>
    <property type="project" value="UniProtKB-SubCell"/>
</dbReference>
<comment type="function">
    <text evidence="8">Putative transcription factor required for axon growth and guidance in the central and peripheral nervous systems. Repels CNS axons away from the midline by promoting the expression of the midline repellent sli and its receptor robo.</text>
</comment>
<feature type="compositionally biased region" description="Basic and acidic residues" evidence="10">
    <location>
        <begin position="154"/>
        <end position="164"/>
    </location>
</feature>
<keyword evidence="3" id="KW-0221">Differentiation</keyword>
<dbReference type="InterPro" id="IPR011333">
    <property type="entry name" value="SKP1/BTB/POZ_sf"/>
</dbReference>
<evidence type="ECO:0000256" key="4">
    <source>
        <dbReference type="ARBA" id="ARBA00022902"/>
    </source>
</evidence>
<keyword evidence="9" id="KW-0479">Metal-binding</keyword>
<organism evidence="13">
    <name type="scientific">Clastoptera arizonana</name>
    <name type="common">Arizona spittle bug</name>
    <dbReference type="NCBI Taxonomy" id="38151"/>
    <lineage>
        <taxon>Eukaryota</taxon>
        <taxon>Metazoa</taxon>
        <taxon>Ecdysozoa</taxon>
        <taxon>Arthropoda</taxon>
        <taxon>Hexapoda</taxon>
        <taxon>Insecta</taxon>
        <taxon>Pterygota</taxon>
        <taxon>Neoptera</taxon>
        <taxon>Paraneoptera</taxon>
        <taxon>Hemiptera</taxon>
        <taxon>Auchenorrhyncha</taxon>
        <taxon>Cercopoidea</taxon>
        <taxon>Clastopteridae</taxon>
        <taxon>Clastoptera</taxon>
    </lineage>
</organism>
<dbReference type="InterPro" id="IPR000210">
    <property type="entry name" value="BTB/POZ_dom"/>
</dbReference>
<evidence type="ECO:0000259" key="11">
    <source>
        <dbReference type="PROSITE" id="PS50097"/>
    </source>
</evidence>
<feature type="compositionally biased region" description="Polar residues" evidence="10">
    <location>
        <begin position="209"/>
        <end position="218"/>
    </location>
</feature>